<accession>A0ABV5VL69</accession>
<organism evidence="1 2">
    <name type="scientific">Streptomyces thermocoprophilus</name>
    <dbReference type="NCBI Taxonomy" id="78356"/>
    <lineage>
        <taxon>Bacteria</taxon>
        <taxon>Bacillati</taxon>
        <taxon>Actinomycetota</taxon>
        <taxon>Actinomycetes</taxon>
        <taxon>Kitasatosporales</taxon>
        <taxon>Streptomycetaceae</taxon>
        <taxon>Streptomyces</taxon>
    </lineage>
</organism>
<dbReference type="EMBL" id="JBHMAR010000049">
    <property type="protein sequence ID" value="MFB9738465.1"/>
    <property type="molecule type" value="Genomic_DNA"/>
</dbReference>
<dbReference type="Proteomes" id="UP001589703">
    <property type="component" value="Unassembled WGS sequence"/>
</dbReference>
<protein>
    <submittedName>
        <fullName evidence="1">Uncharacterized protein</fullName>
    </submittedName>
</protein>
<proteinExistence type="predicted"/>
<evidence type="ECO:0000313" key="2">
    <source>
        <dbReference type="Proteomes" id="UP001589703"/>
    </source>
</evidence>
<evidence type="ECO:0000313" key="1">
    <source>
        <dbReference type="EMBL" id="MFB9738465.1"/>
    </source>
</evidence>
<reference evidence="1 2" key="1">
    <citation type="submission" date="2024-09" db="EMBL/GenBank/DDBJ databases">
        <authorList>
            <person name="Sun Q."/>
            <person name="Mori K."/>
        </authorList>
    </citation>
    <scope>NUCLEOTIDE SEQUENCE [LARGE SCALE GENOMIC DNA]</scope>
    <source>
        <strain evidence="1 2">JCM 10918</strain>
    </source>
</reference>
<comment type="caution">
    <text evidence="1">The sequence shown here is derived from an EMBL/GenBank/DDBJ whole genome shotgun (WGS) entry which is preliminary data.</text>
</comment>
<keyword evidence="2" id="KW-1185">Reference proteome</keyword>
<gene>
    <name evidence="1" type="ORF">ACFFRO_25630</name>
</gene>
<dbReference type="RefSeq" id="WP_247460847.1">
    <property type="nucleotide sequence ID" value="NZ_JBHMAR010000049.1"/>
</dbReference>
<sequence>MICARCDKPIRPGEEYVRVDNPGASGAGSTLYIHAVRGVPVPQQTNQAGPFGR</sequence>
<name>A0ABV5VL69_9ACTN</name>